<evidence type="ECO:0000259" key="5">
    <source>
        <dbReference type="SMART" id="SM00478"/>
    </source>
</evidence>
<dbReference type="CDD" id="cd00056">
    <property type="entry name" value="ENDO3c"/>
    <property type="match status" value="1"/>
</dbReference>
<reference evidence="7" key="1">
    <citation type="submission" date="2016-04" db="EMBL/GenBank/DDBJ databases">
        <authorList>
            <person name="Evans L.H."/>
            <person name="Alamgir A."/>
            <person name="Owens N."/>
            <person name="Weber N.D."/>
            <person name="Virtaneva K."/>
            <person name="Barbian K."/>
            <person name="Babar A."/>
            <person name="Rosenke K."/>
        </authorList>
    </citation>
    <scope>NUCLEOTIDE SEQUENCE</scope>
    <source>
        <strain evidence="7">86</strain>
    </source>
</reference>
<evidence type="ECO:0000313" key="7">
    <source>
        <dbReference type="EMBL" id="SBV95542.1"/>
    </source>
</evidence>
<dbReference type="InterPro" id="IPR003265">
    <property type="entry name" value="HhH-GPD_domain"/>
</dbReference>
<protein>
    <recommendedName>
        <fullName evidence="2">DNA-3-methyladenine glycosylase II</fullName>
        <ecNumber evidence="2">3.2.2.21</ecNumber>
    </recommendedName>
</protein>
<evidence type="ECO:0000256" key="2">
    <source>
        <dbReference type="ARBA" id="ARBA00012000"/>
    </source>
</evidence>
<dbReference type="GO" id="GO:0006307">
    <property type="term" value="P:DNA alkylation repair"/>
    <property type="evidence" value="ECO:0007669"/>
    <property type="project" value="TreeGrafter"/>
</dbReference>
<dbReference type="SUPFAM" id="SSF48150">
    <property type="entry name" value="DNA-glycosylase"/>
    <property type="match status" value="1"/>
</dbReference>
<organism evidence="7">
    <name type="scientific">uncultured Alphaproteobacteria bacterium</name>
    <dbReference type="NCBI Taxonomy" id="91750"/>
    <lineage>
        <taxon>Bacteria</taxon>
        <taxon>Pseudomonadati</taxon>
        <taxon>Pseudomonadota</taxon>
        <taxon>Alphaproteobacteria</taxon>
        <taxon>environmental samples</taxon>
    </lineage>
</organism>
<dbReference type="PANTHER" id="PTHR43003:SF13">
    <property type="entry name" value="DNA-3-METHYLADENINE GLYCOSYLASE 2"/>
    <property type="match status" value="1"/>
</dbReference>
<keyword evidence="7" id="KW-0378">Hydrolase</keyword>
<dbReference type="GO" id="GO:0032993">
    <property type="term" value="C:protein-DNA complex"/>
    <property type="evidence" value="ECO:0007669"/>
    <property type="project" value="TreeGrafter"/>
</dbReference>
<comment type="catalytic activity">
    <reaction evidence="1">
        <text>Hydrolysis of alkylated DNA, releasing 3-methyladenine, 3-methylguanine, 7-methylguanine and 7-methyladenine.</text>
        <dbReference type="EC" id="3.2.2.21"/>
    </reaction>
</comment>
<dbReference type="InterPro" id="IPR010316">
    <property type="entry name" value="AlkA_N"/>
</dbReference>
<dbReference type="Gene3D" id="3.30.310.20">
    <property type="entry name" value="DNA-3-methyladenine glycosylase AlkA, N-terminal domain"/>
    <property type="match status" value="1"/>
</dbReference>
<keyword evidence="7" id="KW-0326">Glycosidase</keyword>
<accession>A0A212J7X4</accession>
<keyword evidence="4" id="KW-0234">DNA repair</keyword>
<dbReference type="GO" id="GO:0032131">
    <property type="term" value="F:alkylated DNA binding"/>
    <property type="evidence" value="ECO:0007669"/>
    <property type="project" value="TreeGrafter"/>
</dbReference>
<feature type="domain" description="DNA-3-methyladenine glycosylase AlkA N-terminal" evidence="6">
    <location>
        <begin position="6"/>
        <end position="124"/>
    </location>
</feature>
<dbReference type="InterPro" id="IPR011257">
    <property type="entry name" value="DNA_glycosylase"/>
</dbReference>
<sequence length="300" mass="32167">MSPVLAVEIALPPDFRTDDVRALHGRDAQEIAERLTPEGFVKGLAWDGAPALLTLRFDGASAEARLAVDGDAGTDAADRLSAMARRMLGLTQKIEGFEARHADHPLIGPLIARRPGLRVPLTATPFEALSWAIVGQMISVDAAMAMRRKVVLAAGLRHSSGLACQPDAAALSALPEEALRAAGLSRAKTATLKALAGRLAAGPELPETWDGEPPVAAIRERLAGIRGIGPWTVGYALLRGFGWLDGALHGDVAVRRNLQILLRRDDRLTETETEAWLAPFSPWRALVAAHLWAMRRDAGY</sequence>
<dbReference type="AlphaFoldDB" id="A0A212J7X4"/>
<dbReference type="Gene3D" id="1.10.340.30">
    <property type="entry name" value="Hypothetical protein, domain 2"/>
    <property type="match status" value="1"/>
</dbReference>
<evidence type="ECO:0000259" key="6">
    <source>
        <dbReference type="SMART" id="SM01009"/>
    </source>
</evidence>
<name>A0A212J7X4_9PROT</name>
<dbReference type="PANTHER" id="PTHR43003">
    <property type="entry name" value="DNA-3-METHYLADENINE GLYCOSYLASE"/>
    <property type="match status" value="1"/>
</dbReference>
<dbReference type="GO" id="GO:0008725">
    <property type="term" value="F:DNA-3-methyladenine glycosylase activity"/>
    <property type="evidence" value="ECO:0007669"/>
    <property type="project" value="TreeGrafter"/>
</dbReference>
<dbReference type="InterPro" id="IPR037046">
    <property type="entry name" value="AlkA_N_sf"/>
</dbReference>
<evidence type="ECO:0000256" key="4">
    <source>
        <dbReference type="ARBA" id="ARBA00023204"/>
    </source>
</evidence>
<dbReference type="EC" id="3.2.2.21" evidence="2"/>
<dbReference type="GO" id="GO:0005737">
    <property type="term" value="C:cytoplasm"/>
    <property type="evidence" value="ECO:0007669"/>
    <property type="project" value="TreeGrafter"/>
</dbReference>
<dbReference type="GO" id="GO:0043916">
    <property type="term" value="F:DNA-7-methylguanine glycosylase activity"/>
    <property type="evidence" value="ECO:0007669"/>
    <property type="project" value="TreeGrafter"/>
</dbReference>
<dbReference type="SMART" id="SM01009">
    <property type="entry name" value="AlkA_N"/>
    <property type="match status" value="1"/>
</dbReference>
<dbReference type="SMART" id="SM00478">
    <property type="entry name" value="ENDO3c"/>
    <property type="match status" value="1"/>
</dbReference>
<evidence type="ECO:0000256" key="1">
    <source>
        <dbReference type="ARBA" id="ARBA00000086"/>
    </source>
</evidence>
<evidence type="ECO:0000256" key="3">
    <source>
        <dbReference type="ARBA" id="ARBA00022763"/>
    </source>
</evidence>
<dbReference type="EMBL" id="FLUO01000001">
    <property type="protein sequence ID" value="SBV95542.1"/>
    <property type="molecule type" value="Genomic_DNA"/>
</dbReference>
<dbReference type="InterPro" id="IPR051912">
    <property type="entry name" value="Alkylbase_DNA_Glycosylase/TA"/>
</dbReference>
<dbReference type="GO" id="GO:0006285">
    <property type="term" value="P:base-excision repair, AP site formation"/>
    <property type="evidence" value="ECO:0007669"/>
    <property type="project" value="TreeGrafter"/>
</dbReference>
<dbReference type="Gene3D" id="1.10.1670.40">
    <property type="match status" value="1"/>
</dbReference>
<keyword evidence="3" id="KW-0227">DNA damage</keyword>
<feature type="domain" description="HhH-GPD" evidence="5">
    <location>
        <begin position="146"/>
        <end position="296"/>
    </location>
</feature>
<proteinExistence type="predicted"/>
<gene>
    <name evidence="7" type="primary">alkA</name>
    <name evidence="7" type="ORF">KL86APRO_10648</name>
</gene>